<accession>A0A1B2AMW3</accession>
<gene>
    <name evidence="1" type="ORF">UNOSLW4_0040</name>
</gene>
<reference evidence="1 2" key="1">
    <citation type="submission" date="2016-06" db="EMBL/GenBank/DDBJ databases">
        <title>Complete Genome Sequences of Pseudomonas fluorescens Bacteriophages Isolated from Omaha, NE Freshwater Samples.</title>
        <authorList>
            <person name="Lu G."/>
            <person name="Luhr J."/>
            <person name="Stoecklein A."/>
            <person name="Warner P."/>
            <person name="Tapprich W."/>
        </authorList>
    </citation>
    <scope>NUCLEOTIDE SEQUENCE [LARGE SCALE GENOMIC DNA]</scope>
</reference>
<proteinExistence type="predicted"/>
<evidence type="ECO:0000313" key="2">
    <source>
        <dbReference type="Proteomes" id="UP000230494"/>
    </source>
</evidence>
<dbReference type="InterPro" id="IPR058006">
    <property type="entry name" value="1.05"/>
</dbReference>
<dbReference type="Pfam" id="PF25755">
    <property type="entry name" value="Phage_T3_1_05"/>
    <property type="match status" value="1"/>
</dbReference>
<name>A0A1B2AMW3_9CAUD</name>
<organism evidence="1 2">
    <name type="scientific">Pseudomonas phage UNO-SLW4</name>
    <dbReference type="NCBI Taxonomy" id="1874531"/>
    <lineage>
        <taxon>Viruses</taxon>
        <taxon>Duplodnaviria</taxon>
        <taxon>Heunggongvirae</taxon>
        <taxon>Uroviricota</taxon>
        <taxon>Caudoviricetes</taxon>
        <taxon>Autographivirales</taxon>
        <taxon>Autotranscriptaviridae</taxon>
        <taxon>Studiervirinae</taxon>
        <taxon>Unosvirus</taxon>
        <taxon>Unosvirus UNOSLW1</taxon>
        <taxon>Pifdecavirus UNOSLW1</taxon>
    </lineage>
</organism>
<dbReference type="Proteomes" id="UP000230494">
    <property type="component" value="Segment"/>
</dbReference>
<dbReference type="EMBL" id="KX449363">
    <property type="protein sequence ID" value="ANY29023.1"/>
    <property type="molecule type" value="Genomic_DNA"/>
</dbReference>
<sequence>MRRQVALVKEPPVKLVKFTAEHVQMHASGFHKVALTATEFKLGLGPCGETVEFLGVSESIGWLTITQRTEKGTKDFKYRVQDIRGRVVIERGF</sequence>
<protein>
    <submittedName>
        <fullName evidence="1">Uncharacterized protein</fullName>
    </submittedName>
</protein>
<evidence type="ECO:0000313" key="1">
    <source>
        <dbReference type="EMBL" id="ANY29023.1"/>
    </source>
</evidence>